<gene>
    <name evidence="2" type="ORF">QBC35DRAFT_29920</name>
</gene>
<feature type="compositionally biased region" description="Polar residues" evidence="1">
    <location>
        <begin position="111"/>
        <end position="123"/>
    </location>
</feature>
<proteinExistence type="predicted"/>
<feature type="compositionally biased region" description="Low complexity" evidence="1">
    <location>
        <begin position="152"/>
        <end position="163"/>
    </location>
</feature>
<dbReference type="EMBL" id="MU864461">
    <property type="protein sequence ID" value="KAK4185101.1"/>
    <property type="molecule type" value="Genomic_DNA"/>
</dbReference>
<feature type="compositionally biased region" description="Polar residues" evidence="1">
    <location>
        <begin position="93"/>
        <end position="102"/>
    </location>
</feature>
<evidence type="ECO:0000313" key="3">
    <source>
        <dbReference type="Proteomes" id="UP001302126"/>
    </source>
</evidence>
<sequence>MDVEFKPNKTSITSESAPLIEPVDSASDQDLFMVPLKRPSPKLPSSRFRNVKPRTPPRSPVKASEEHVTTAMATKASTTTPPMSFTSPLMSPEGTNSGTPNLGSLVYHSPPMSSIRNMKSPSSGAMMMSPEPTTHSSPNLSAGDVPTTTVTQSAQSSPRAQQSTKASSVYDTPADDDKLNAKELKATREAPPIPPRYRPHNLNLTKQNLGLALQLNDKLDPHPLQDPNLLAPPLDANWNVPDSPMERLSQMRATPDSAYDRARQMEIRRSEWKHIVYRFPVKGSGHWVIDCDLTESSHARLSDVASRSSEGFEWNGDYELANIYRVLALAHRKVMEEMRAERVAALRKGQVPHGLGVTAGNKEGTQAAVAVAA</sequence>
<organism evidence="2 3">
    <name type="scientific">Podospora australis</name>
    <dbReference type="NCBI Taxonomy" id="1536484"/>
    <lineage>
        <taxon>Eukaryota</taxon>
        <taxon>Fungi</taxon>
        <taxon>Dikarya</taxon>
        <taxon>Ascomycota</taxon>
        <taxon>Pezizomycotina</taxon>
        <taxon>Sordariomycetes</taxon>
        <taxon>Sordariomycetidae</taxon>
        <taxon>Sordariales</taxon>
        <taxon>Podosporaceae</taxon>
        <taxon>Podospora</taxon>
    </lineage>
</organism>
<evidence type="ECO:0000256" key="1">
    <source>
        <dbReference type="SAM" id="MobiDB-lite"/>
    </source>
</evidence>
<name>A0AAN6WPH9_9PEZI</name>
<feature type="compositionally biased region" description="Polar residues" evidence="1">
    <location>
        <begin position="131"/>
        <end position="151"/>
    </location>
</feature>
<reference evidence="2" key="2">
    <citation type="submission" date="2023-05" db="EMBL/GenBank/DDBJ databases">
        <authorList>
            <consortium name="Lawrence Berkeley National Laboratory"/>
            <person name="Steindorff A."/>
            <person name="Hensen N."/>
            <person name="Bonometti L."/>
            <person name="Westerberg I."/>
            <person name="Brannstrom I.O."/>
            <person name="Guillou S."/>
            <person name="Cros-Aarteil S."/>
            <person name="Calhoun S."/>
            <person name="Haridas S."/>
            <person name="Kuo A."/>
            <person name="Mondo S."/>
            <person name="Pangilinan J."/>
            <person name="Riley R."/>
            <person name="Labutti K."/>
            <person name="Andreopoulos B."/>
            <person name="Lipzen A."/>
            <person name="Chen C."/>
            <person name="Yanf M."/>
            <person name="Daum C."/>
            <person name="Ng V."/>
            <person name="Clum A."/>
            <person name="Ohm R."/>
            <person name="Martin F."/>
            <person name="Silar P."/>
            <person name="Natvig D."/>
            <person name="Lalanne C."/>
            <person name="Gautier V."/>
            <person name="Ament-Velasquez S.L."/>
            <person name="Kruys A."/>
            <person name="Hutchinson M.I."/>
            <person name="Powell A.J."/>
            <person name="Barry K."/>
            <person name="Miller A.N."/>
            <person name="Grigoriev I.V."/>
            <person name="Debuchy R."/>
            <person name="Gladieux P."/>
            <person name="Thoren M.H."/>
            <person name="Johannesson H."/>
        </authorList>
    </citation>
    <scope>NUCLEOTIDE SEQUENCE</scope>
    <source>
        <strain evidence="2">PSN309</strain>
    </source>
</reference>
<dbReference type="Proteomes" id="UP001302126">
    <property type="component" value="Unassembled WGS sequence"/>
</dbReference>
<dbReference type="AlphaFoldDB" id="A0AAN6WPH9"/>
<protein>
    <submittedName>
        <fullName evidence="2">Uncharacterized protein</fullName>
    </submittedName>
</protein>
<keyword evidence="3" id="KW-1185">Reference proteome</keyword>
<reference evidence="2" key="1">
    <citation type="journal article" date="2023" name="Mol. Phylogenet. Evol.">
        <title>Genome-scale phylogeny and comparative genomics of the fungal order Sordariales.</title>
        <authorList>
            <person name="Hensen N."/>
            <person name="Bonometti L."/>
            <person name="Westerberg I."/>
            <person name="Brannstrom I.O."/>
            <person name="Guillou S."/>
            <person name="Cros-Aarteil S."/>
            <person name="Calhoun S."/>
            <person name="Haridas S."/>
            <person name="Kuo A."/>
            <person name="Mondo S."/>
            <person name="Pangilinan J."/>
            <person name="Riley R."/>
            <person name="LaButti K."/>
            <person name="Andreopoulos B."/>
            <person name="Lipzen A."/>
            <person name="Chen C."/>
            <person name="Yan M."/>
            <person name="Daum C."/>
            <person name="Ng V."/>
            <person name="Clum A."/>
            <person name="Steindorff A."/>
            <person name="Ohm R.A."/>
            <person name="Martin F."/>
            <person name="Silar P."/>
            <person name="Natvig D.O."/>
            <person name="Lalanne C."/>
            <person name="Gautier V."/>
            <person name="Ament-Velasquez S.L."/>
            <person name="Kruys A."/>
            <person name="Hutchinson M.I."/>
            <person name="Powell A.J."/>
            <person name="Barry K."/>
            <person name="Miller A.N."/>
            <person name="Grigoriev I.V."/>
            <person name="Debuchy R."/>
            <person name="Gladieux P."/>
            <person name="Hiltunen Thoren M."/>
            <person name="Johannesson H."/>
        </authorList>
    </citation>
    <scope>NUCLEOTIDE SEQUENCE</scope>
    <source>
        <strain evidence="2">PSN309</strain>
    </source>
</reference>
<feature type="region of interest" description="Disordered" evidence="1">
    <location>
        <begin position="1"/>
        <end position="176"/>
    </location>
</feature>
<evidence type="ECO:0000313" key="2">
    <source>
        <dbReference type="EMBL" id="KAK4185101.1"/>
    </source>
</evidence>
<feature type="compositionally biased region" description="Low complexity" evidence="1">
    <location>
        <begin position="69"/>
        <end position="92"/>
    </location>
</feature>
<accession>A0AAN6WPH9</accession>
<comment type="caution">
    <text evidence="2">The sequence shown here is derived from an EMBL/GenBank/DDBJ whole genome shotgun (WGS) entry which is preliminary data.</text>
</comment>